<proteinExistence type="predicted"/>
<evidence type="ECO:0000313" key="2">
    <source>
        <dbReference type="EMBL" id="CDZ44179.1"/>
    </source>
</evidence>
<sequence length="184" mass="20012">MLRRTDKFTLPTWIRIPLAAGTTLAALPIFSKIVGFSFLPAPDWVARTEAAAIFAGGVMAILAWWVAFKTASRVDAGGFRRTMAIWVTPVVGFLLGKIALVVGVPMMIAIVFGQSVELAFKIESSRSQSRRCPVPIFIADMPFFFNRLCLPFPGGKYYQPGGNILVQGRGTERGVFVGTLRGGN</sequence>
<dbReference type="Proteomes" id="UP000039660">
    <property type="component" value="Unassembled WGS sequence"/>
</dbReference>
<evidence type="ECO:0008006" key="4">
    <source>
        <dbReference type="Google" id="ProtNLM"/>
    </source>
</evidence>
<evidence type="ECO:0000256" key="1">
    <source>
        <dbReference type="SAM" id="Phobius"/>
    </source>
</evidence>
<dbReference type="RefSeq" id="WP_046630537.1">
    <property type="nucleotide sequence ID" value="NZ_CCRK01000001.1"/>
</dbReference>
<evidence type="ECO:0000313" key="3">
    <source>
        <dbReference type="Proteomes" id="UP000039660"/>
    </source>
</evidence>
<keyword evidence="1" id="KW-0472">Membrane</keyword>
<protein>
    <recommendedName>
        <fullName evidence="4">Transmembrane protein</fullName>
    </recommendedName>
</protein>
<feature type="transmembrane region" description="Helical" evidence="1">
    <location>
        <begin position="50"/>
        <end position="71"/>
    </location>
</feature>
<reference evidence="2 3" key="1">
    <citation type="submission" date="2014-08" db="EMBL/GenBank/DDBJ databases">
        <authorList>
            <person name="Chen Y.-H."/>
        </authorList>
    </citation>
    <scope>NUCLEOTIDE SEQUENCE [LARGE SCALE GENOMIC DNA]</scope>
</reference>
<feature type="transmembrane region" description="Helical" evidence="1">
    <location>
        <begin position="12"/>
        <end position="30"/>
    </location>
</feature>
<dbReference type="EMBL" id="CCRK01000001">
    <property type="protein sequence ID" value="CDZ44179.1"/>
    <property type="molecule type" value="Genomic_DNA"/>
</dbReference>
<organism evidence="2 3">
    <name type="scientific">Neorhizobium galegae bv. officinalis</name>
    <dbReference type="NCBI Taxonomy" id="323656"/>
    <lineage>
        <taxon>Bacteria</taxon>
        <taxon>Pseudomonadati</taxon>
        <taxon>Pseudomonadota</taxon>
        <taxon>Alphaproteobacteria</taxon>
        <taxon>Hyphomicrobiales</taxon>
        <taxon>Rhizobiaceae</taxon>
        <taxon>Rhizobium/Agrobacterium group</taxon>
        <taxon>Neorhizobium</taxon>
    </lineage>
</organism>
<accession>A0A0T7GA85</accession>
<feature type="transmembrane region" description="Helical" evidence="1">
    <location>
        <begin position="83"/>
        <end position="112"/>
    </location>
</feature>
<dbReference type="AlphaFoldDB" id="A0A0T7GA85"/>
<keyword evidence="1" id="KW-1133">Transmembrane helix</keyword>
<gene>
    <name evidence="2" type="ORF">NGAL_HAMBI1189_02190</name>
</gene>
<keyword evidence="1" id="KW-0812">Transmembrane</keyword>
<name>A0A0T7GA85_NEOGA</name>